<dbReference type="PANTHER" id="PTHR15107">
    <property type="entry name" value="RETINOBLASTOMA BINDING PROTEIN 8"/>
    <property type="match status" value="1"/>
</dbReference>
<evidence type="ECO:0000313" key="7">
    <source>
        <dbReference type="Proteomes" id="UP000011713"/>
    </source>
</evidence>
<dbReference type="AlphaFoldDB" id="M4BPB8"/>
<dbReference type="GO" id="GO:0005634">
    <property type="term" value="C:nucleus"/>
    <property type="evidence" value="ECO:0007669"/>
    <property type="project" value="UniProtKB-SubCell"/>
</dbReference>
<evidence type="ECO:0000256" key="4">
    <source>
        <dbReference type="SAM" id="Coils"/>
    </source>
</evidence>
<feature type="coiled-coil region" evidence="4">
    <location>
        <begin position="82"/>
        <end position="123"/>
    </location>
</feature>
<dbReference type="STRING" id="559515.M4BPB8"/>
<dbReference type="InParanoid" id="M4BPB8"/>
<dbReference type="Proteomes" id="UP000011713">
    <property type="component" value="Unassembled WGS sequence"/>
</dbReference>
<proteinExistence type="predicted"/>
<evidence type="ECO:0000259" key="5">
    <source>
        <dbReference type="Pfam" id="PF08573"/>
    </source>
</evidence>
<dbReference type="HOGENOM" id="CLU_060041_0_0_1"/>
<dbReference type="PANTHER" id="PTHR15107:SF0">
    <property type="entry name" value="DNA ENDONUCLEASE ACTIVATOR CTP1 C-TERMINAL DOMAIN-CONTAINING PROTEIN"/>
    <property type="match status" value="1"/>
</dbReference>
<accession>M4BPB8</accession>
<keyword evidence="7" id="KW-1185">Reference proteome</keyword>
<keyword evidence="2" id="KW-0227">DNA damage</keyword>
<dbReference type="EMBL" id="JH598500">
    <property type="status" value="NOT_ANNOTATED_CDS"/>
    <property type="molecule type" value="Genomic_DNA"/>
</dbReference>
<dbReference type="Pfam" id="PF08573">
    <property type="entry name" value="SAE2"/>
    <property type="match status" value="2"/>
</dbReference>
<keyword evidence="3" id="KW-0539">Nucleus</keyword>
<feature type="domain" description="DNA endonuclease activator Ctp1 C-terminal" evidence="5">
    <location>
        <begin position="274"/>
        <end position="310"/>
    </location>
</feature>
<dbReference type="GO" id="GO:0010792">
    <property type="term" value="P:DNA double-strand break processing involved in repair via single-strand annealing"/>
    <property type="evidence" value="ECO:0007669"/>
    <property type="project" value="TreeGrafter"/>
</dbReference>
<dbReference type="InterPro" id="IPR033316">
    <property type="entry name" value="RBBP8-like"/>
</dbReference>
<reference evidence="6" key="2">
    <citation type="submission" date="2015-06" db="UniProtKB">
        <authorList>
            <consortium name="EnsemblProtists"/>
        </authorList>
    </citation>
    <scope>IDENTIFICATION</scope>
    <source>
        <strain evidence="6">Emoy2</strain>
    </source>
</reference>
<sequence length="344" mass="39372">MTLWQRRRRASVSAGLGVGRALVLRVRRRSKRMRRRDGDDKCECEWRRREAETDRWADGRSLAGLDRGLGERRGGARSVDEKKVLLATIQRHEQEAAALARRFRLLQQTLKAQQEVLNQYEHALSVARACNATRPAEVAAAAPAIGKRGVQNTPIKSTEIAKPSLVGDCISTIKQNVWEPCDLTTPAAAPEPITSTIKEDKSKETKKEVLFKPIAKTRSKAKVRATWAEEKQKRPYTSMWKHRLERRTAIGPLQKKDPVRTEEHISEEAMCFPYIEVVRNREERKALPGHDCIECKRYYNALGELGTVDVAAQKHKCSRHRARFEPYQTPDDFWRLSFPDSEPQ</sequence>
<evidence type="ECO:0000256" key="2">
    <source>
        <dbReference type="ARBA" id="ARBA00022763"/>
    </source>
</evidence>
<dbReference type="EnsemblProtists" id="HpaT808257">
    <property type="protein sequence ID" value="HpaP808257"/>
    <property type="gene ID" value="HpaG808257"/>
</dbReference>
<dbReference type="GO" id="GO:0003684">
    <property type="term" value="F:damaged DNA binding"/>
    <property type="evidence" value="ECO:0007669"/>
    <property type="project" value="TreeGrafter"/>
</dbReference>
<dbReference type="VEuPathDB" id="FungiDB:HpaG808257"/>
<dbReference type="eggNOG" id="ENOG502QTV5">
    <property type="taxonomic scope" value="Eukaryota"/>
</dbReference>
<dbReference type="OMA" id="FEPYQTP"/>
<dbReference type="InterPro" id="IPR013882">
    <property type="entry name" value="Ctp1_C"/>
</dbReference>
<evidence type="ECO:0000313" key="6">
    <source>
        <dbReference type="EnsemblProtists" id="HpaP808257"/>
    </source>
</evidence>
<evidence type="ECO:0000256" key="1">
    <source>
        <dbReference type="ARBA" id="ARBA00004123"/>
    </source>
</evidence>
<name>M4BPB8_HYAAE</name>
<feature type="domain" description="DNA endonuclease activator Ctp1 C-terminal" evidence="5">
    <location>
        <begin position="311"/>
        <end position="341"/>
    </location>
</feature>
<comment type="subcellular location">
    <subcellularLocation>
        <location evidence="1">Nucleus</location>
    </subcellularLocation>
</comment>
<reference evidence="7" key="1">
    <citation type="journal article" date="2010" name="Science">
        <title>Signatures of adaptation to obligate biotrophy in the Hyaloperonospora arabidopsidis genome.</title>
        <authorList>
            <person name="Baxter L."/>
            <person name="Tripathy S."/>
            <person name="Ishaque N."/>
            <person name="Boot N."/>
            <person name="Cabral A."/>
            <person name="Kemen E."/>
            <person name="Thines M."/>
            <person name="Ah-Fong A."/>
            <person name="Anderson R."/>
            <person name="Badejoko W."/>
            <person name="Bittner-Eddy P."/>
            <person name="Boore J.L."/>
            <person name="Chibucos M.C."/>
            <person name="Coates M."/>
            <person name="Dehal P."/>
            <person name="Delehaunty K."/>
            <person name="Dong S."/>
            <person name="Downton P."/>
            <person name="Dumas B."/>
            <person name="Fabro G."/>
            <person name="Fronick C."/>
            <person name="Fuerstenberg S.I."/>
            <person name="Fulton L."/>
            <person name="Gaulin E."/>
            <person name="Govers F."/>
            <person name="Hughes L."/>
            <person name="Humphray S."/>
            <person name="Jiang R.H."/>
            <person name="Judelson H."/>
            <person name="Kamoun S."/>
            <person name="Kyung K."/>
            <person name="Meijer H."/>
            <person name="Minx P."/>
            <person name="Morris P."/>
            <person name="Nelson J."/>
            <person name="Phuntumart V."/>
            <person name="Qutob D."/>
            <person name="Rehmany A."/>
            <person name="Rougon-Cardoso A."/>
            <person name="Ryden P."/>
            <person name="Torto-Alalibo T."/>
            <person name="Studholme D."/>
            <person name="Wang Y."/>
            <person name="Win J."/>
            <person name="Wood J."/>
            <person name="Clifton S.W."/>
            <person name="Rogers J."/>
            <person name="Van den Ackerveken G."/>
            <person name="Jones J.D."/>
            <person name="McDowell J.M."/>
            <person name="Beynon J."/>
            <person name="Tyler B.M."/>
        </authorList>
    </citation>
    <scope>NUCLEOTIDE SEQUENCE [LARGE SCALE GENOMIC DNA]</scope>
    <source>
        <strain evidence="7">Emoy2</strain>
    </source>
</reference>
<organism evidence="6 7">
    <name type="scientific">Hyaloperonospora arabidopsidis (strain Emoy2)</name>
    <name type="common">Downy mildew agent</name>
    <name type="synonym">Peronospora arabidopsidis</name>
    <dbReference type="NCBI Taxonomy" id="559515"/>
    <lineage>
        <taxon>Eukaryota</taxon>
        <taxon>Sar</taxon>
        <taxon>Stramenopiles</taxon>
        <taxon>Oomycota</taxon>
        <taxon>Peronosporomycetes</taxon>
        <taxon>Peronosporales</taxon>
        <taxon>Peronosporaceae</taxon>
        <taxon>Hyaloperonospora</taxon>
    </lineage>
</organism>
<protein>
    <recommendedName>
        <fullName evidence="5">DNA endonuclease activator Ctp1 C-terminal domain-containing protein</fullName>
    </recommendedName>
</protein>
<keyword evidence="4" id="KW-0175">Coiled coil</keyword>
<evidence type="ECO:0000256" key="3">
    <source>
        <dbReference type="ARBA" id="ARBA00023242"/>
    </source>
</evidence>